<accession>A0A814CQM4</accession>
<keyword evidence="6 9" id="KW-0406">Ion transport</keyword>
<dbReference type="PROSITE" id="PS51013">
    <property type="entry name" value="PANNEXIN"/>
    <property type="match status" value="1"/>
</dbReference>
<evidence type="ECO:0000256" key="8">
    <source>
        <dbReference type="ARBA" id="ARBA00023303"/>
    </source>
</evidence>
<evidence type="ECO:0000256" key="2">
    <source>
        <dbReference type="ARBA" id="ARBA00022448"/>
    </source>
</evidence>
<evidence type="ECO:0000256" key="6">
    <source>
        <dbReference type="ARBA" id="ARBA00023065"/>
    </source>
</evidence>
<dbReference type="PANTHER" id="PTHR11893">
    <property type="entry name" value="INNEXIN"/>
    <property type="match status" value="1"/>
</dbReference>
<comment type="similarity">
    <text evidence="9">Belongs to the pannexin family.</text>
</comment>
<keyword evidence="7 9" id="KW-0472">Membrane</keyword>
<keyword evidence="13" id="KW-1185">Reference proteome</keyword>
<protein>
    <recommendedName>
        <fullName evidence="9">Innexin</fullName>
    </recommendedName>
</protein>
<dbReference type="GO" id="GO:0034220">
    <property type="term" value="P:monoatomic ion transmembrane transport"/>
    <property type="evidence" value="ECO:0007669"/>
    <property type="project" value="UniProtKB-KW"/>
</dbReference>
<evidence type="ECO:0000313" key="12">
    <source>
        <dbReference type="EMBL" id="CAF0944022.1"/>
    </source>
</evidence>
<gene>
    <name evidence="9" type="primary">inx</name>
    <name evidence="11" type="ORF">JXQ802_LOCUS11285</name>
    <name evidence="12" type="ORF">JXQ802_LOCUS11318</name>
    <name evidence="10" type="ORF">PYM288_LOCUS8577</name>
</gene>
<comment type="caution">
    <text evidence="11">The sequence shown here is derived from an EMBL/GenBank/DDBJ whole genome shotgun (WGS) entry which is preliminary data.</text>
</comment>
<dbReference type="GO" id="GO:0005886">
    <property type="term" value="C:plasma membrane"/>
    <property type="evidence" value="ECO:0007669"/>
    <property type="project" value="UniProtKB-SubCell"/>
</dbReference>
<reference evidence="11" key="1">
    <citation type="submission" date="2021-02" db="EMBL/GenBank/DDBJ databases">
        <authorList>
            <person name="Nowell W R."/>
        </authorList>
    </citation>
    <scope>NUCLEOTIDE SEQUENCE</scope>
</reference>
<proteinExistence type="inferred from homology"/>
<feature type="transmembrane region" description="Helical" evidence="9">
    <location>
        <begin position="203"/>
        <end position="226"/>
    </location>
</feature>
<feature type="transmembrane region" description="Helical" evidence="9">
    <location>
        <begin position="101"/>
        <end position="118"/>
    </location>
</feature>
<dbReference type="AlphaFoldDB" id="A0A814CQM4"/>
<evidence type="ECO:0000256" key="9">
    <source>
        <dbReference type="RuleBase" id="RU010713"/>
    </source>
</evidence>
<dbReference type="PRINTS" id="PR01262">
    <property type="entry name" value="INNEXIN"/>
</dbReference>
<keyword evidence="5 9" id="KW-1133">Transmembrane helix</keyword>
<keyword evidence="8 9" id="KW-0407">Ion channel</keyword>
<comment type="function">
    <text evidence="9">Structural component of the gap junctions.</text>
</comment>
<evidence type="ECO:0000313" key="13">
    <source>
        <dbReference type="Proteomes" id="UP000663870"/>
    </source>
</evidence>
<dbReference type="EMBL" id="CAJNOL010000223">
    <property type="protein sequence ID" value="CAF0944022.1"/>
    <property type="molecule type" value="Genomic_DNA"/>
</dbReference>
<dbReference type="PANTHER" id="PTHR11893:SF36">
    <property type="entry name" value="INNEXIN-5"/>
    <property type="match status" value="1"/>
</dbReference>
<dbReference type="EMBL" id="CAJNOH010000116">
    <property type="protein sequence ID" value="CAF0881809.1"/>
    <property type="molecule type" value="Genomic_DNA"/>
</dbReference>
<organism evidence="11 13">
    <name type="scientific">Rotaria sordida</name>
    <dbReference type="NCBI Taxonomy" id="392033"/>
    <lineage>
        <taxon>Eukaryota</taxon>
        <taxon>Metazoa</taxon>
        <taxon>Spiralia</taxon>
        <taxon>Gnathifera</taxon>
        <taxon>Rotifera</taxon>
        <taxon>Eurotatoria</taxon>
        <taxon>Bdelloidea</taxon>
        <taxon>Philodinida</taxon>
        <taxon>Philodinidae</taxon>
        <taxon>Rotaria</taxon>
    </lineage>
</organism>
<dbReference type="EMBL" id="CAJNOL010000222">
    <property type="protein sequence ID" value="CAF0943424.1"/>
    <property type="molecule type" value="Genomic_DNA"/>
</dbReference>
<dbReference type="GO" id="GO:0005921">
    <property type="term" value="C:gap junction"/>
    <property type="evidence" value="ECO:0007669"/>
    <property type="project" value="UniProtKB-UniRule"/>
</dbReference>
<evidence type="ECO:0000256" key="4">
    <source>
        <dbReference type="ARBA" id="ARBA00022692"/>
    </source>
</evidence>
<comment type="subcellular location">
    <subcellularLocation>
        <location evidence="1 9">Cell membrane</location>
        <topology evidence="1 9">Multi-pass membrane protein</topology>
    </subcellularLocation>
</comment>
<keyword evidence="3" id="KW-1003">Cell membrane</keyword>
<name>A0A814CQM4_9BILA</name>
<dbReference type="InterPro" id="IPR000990">
    <property type="entry name" value="Innexin"/>
</dbReference>
<evidence type="ECO:0000256" key="7">
    <source>
        <dbReference type="ARBA" id="ARBA00023136"/>
    </source>
</evidence>
<dbReference type="Proteomes" id="UP000663870">
    <property type="component" value="Unassembled WGS sequence"/>
</dbReference>
<evidence type="ECO:0000313" key="11">
    <source>
        <dbReference type="EMBL" id="CAF0943424.1"/>
    </source>
</evidence>
<dbReference type="GO" id="GO:0005243">
    <property type="term" value="F:gap junction channel activity"/>
    <property type="evidence" value="ECO:0007669"/>
    <property type="project" value="TreeGrafter"/>
</dbReference>
<sequence length="440" mass="51932">MDILNAFHRLPPISYFGIRRDDDFADRLNYKYTVGILIFFSIVVASKQFSTDPIQCWVPAIFTRNYEIYVSNYCWIHNTYHINISEPTMKRAQEKRYVLRYYQFVPFILLLQALFYLLPRLFWRSFSRHSGIDVRNIIDAAHSLKTVKRFHKQKSIMGYLVSFVHQYVGDPRKHLKQQHSKINAYLNGLIYCFFRSSNVFNSYLLLLYLFTKILFIINTFVQLYAIRLLLEEKWTVNDTLKGFRNIFTAGILRTNPVSKYFPKISMCDFRIIEPNSDDGHKYTVQCVLTINVYNEQIFTLLYIWMNFVLIITIYDFLSWLIFLLLPRLRYSFFIQRIQVQQSLTTVRAGMHVFVYDYLQHDGFFIFRLIYANVGDDVTSTILTNLWKNFQRADKATLIDNTTINLGATVSLTATGNRGLYNRQDGGEGSIFDYSKTSTNL</sequence>
<evidence type="ECO:0000256" key="5">
    <source>
        <dbReference type="ARBA" id="ARBA00022989"/>
    </source>
</evidence>
<dbReference type="Pfam" id="PF00876">
    <property type="entry name" value="Innexin"/>
    <property type="match status" value="1"/>
</dbReference>
<feature type="transmembrane region" description="Helical" evidence="9">
    <location>
        <begin position="28"/>
        <end position="45"/>
    </location>
</feature>
<keyword evidence="2 9" id="KW-0813">Transport</keyword>
<evidence type="ECO:0000256" key="3">
    <source>
        <dbReference type="ARBA" id="ARBA00022475"/>
    </source>
</evidence>
<keyword evidence="4 9" id="KW-0812">Transmembrane</keyword>
<evidence type="ECO:0000256" key="1">
    <source>
        <dbReference type="ARBA" id="ARBA00004651"/>
    </source>
</evidence>
<feature type="transmembrane region" description="Helical" evidence="9">
    <location>
        <begin position="301"/>
        <end position="325"/>
    </location>
</feature>
<evidence type="ECO:0000313" key="10">
    <source>
        <dbReference type="EMBL" id="CAF0881809.1"/>
    </source>
</evidence>
<dbReference type="Proteomes" id="UP000663854">
    <property type="component" value="Unassembled WGS sequence"/>
</dbReference>